<accession>A0A7G9B7L4</accession>
<evidence type="ECO:0000256" key="4">
    <source>
        <dbReference type="ARBA" id="ARBA00022741"/>
    </source>
</evidence>
<keyword evidence="5 9" id="KW-0227">DNA damage</keyword>
<gene>
    <name evidence="12" type="primary">recN</name>
    <name evidence="12" type="ORF">H8790_05965</name>
</gene>
<evidence type="ECO:0000256" key="8">
    <source>
        <dbReference type="ARBA" id="ARBA00033408"/>
    </source>
</evidence>
<evidence type="ECO:0000256" key="10">
    <source>
        <dbReference type="SAM" id="Coils"/>
    </source>
</evidence>
<dbReference type="InterPro" id="IPR027417">
    <property type="entry name" value="P-loop_NTPase"/>
</dbReference>
<dbReference type="RefSeq" id="WP_187333973.1">
    <property type="nucleotide sequence ID" value="NZ_CP060490.1"/>
</dbReference>
<dbReference type="InterPro" id="IPR003395">
    <property type="entry name" value="RecF/RecN/SMC_N"/>
</dbReference>
<comment type="function">
    <text evidence="1 9">May be involved in recombinational repair of damaged DNA.</text>
</comment>
<evidence type="ECO:0000256" key="2">
    <source>
        <dbReference type="ARBA" id="ARBA00009441"/>
    </source>
</evidence>
<dbReference type="Proteomes" id="UP000515960">
    <property type="component" value="Chromosome"/>
</dbReference>
<evidence type="ECO:0000256" key="1">
    <source>
        <dbReference type="ARBA" id="ARBA00003618"/>
    </source>
</evidence>
<evidence type="ECO:0000256" key="3">
    <source>
        <dbReference type="ARBA" id="ARBA00021315"/>
    </source>
</evidence>
<evidence type="ECO:0000256" key="5">
    <source>
        <dbReference type="ARBA" id="ARBA00022763"/>
    </source>
</evidence>
<evidence type="ECO:0000313" key="12">
    <source>
        <dbReference type="EMBL" id="QNL45545.1"/>
    </source>
</evidence>
<proteinExistence type="inferred from homology"/>
<reference evidence="12 13" key="1">
    <citation type="submission" date="2020-08" db="EMBL/GenBank/DDBJ databases">
        <authorList>
            <person name="Liu C."/>
            <person name="Sun Q."/>
        </authorList>
    </citation>
    <scope>NUCLEOTIDE SEQUENCE [LARGE SCALE GENOMIC DNA]</scope>
    <source>
        <strain evidence="12 13">NSJ-62</strain>
    </source>
</reference>
<keyword evidence="10" id="KW-0175">Coiled coil</keyword>
<name>A0A7G9B7L4_9FIRM</name>
<protein>
    <recommendedName>
        <fullName evidence="3 9">DNA repair protein RecN</fullName>
    </recommendedName>
    <alternativeName>
        <fullName evidence="8 9">Recombination protein N</fullName>
    </alternativeName>
</protein>
<evidence type="ECO:0000259" key="11">
    <source>
        <dbReference type="Pfam" id="PF02463"/>
    </source>
</evidence>
<dbReference type="CDD" id="cd03241">
    <property type="entry name" value="ABC_RecN"/>
    <property type="match status" value="2"/>
</dbReference>
<dbReference type="GO" id="GO:0009432">
    <property type="term" value="P:SOS response"/>
    <property type="evidence" value="ECO:0007669"/>
    <property type="project" value="TreeGrafter"/>
</dbReference>
<evidence type="ECO:0000256" key="9">
    <source>
        <dbReference type="PIRNR" id="PIRNR003128"/>
    </source>
</evidence>
<keyword evidence="4" id="KW-0547">Nucleotide-binding</keyword>
<evidence type="ECO:0000256" key="6">
    <source>
        <dbReference type="ARBA" id="ARBA00022840"/>
    </source>
</evidence>
<dbReference type="EMBL" id="CP060490">
    <property type="protein sequence ID" value="QNL45545.1"/>
    <property type="molecule type" value="Genomic_DNA"/>
</dbReference>
<dbReference type="NCBIfam" id="TIGR00634">
    <property type="entry name" value="recN"/>
    <property type="match status" value="1"/>
</dbReference>
<comment type="similarity">
    <text evidence="2 9">Belongs to the RecN family.</text>
</comment>
<organism evidence="12 13">
    <name type="scientific">Oscillibacter hominis</name>
    <dbReference type="NCBI Taxonomy" id="2763056"/>
    <lineage>
        <taxon>Bacteria</taxon>
        <taxon>Bacillati</taxon>
        <taxon>Bacillota</taxon>
        <taxon>Clostridia</taxon>
        <taxon>Eubacteriales</taxon>
        <taxon>Oscillospiraceae</taxon>
        <taxon>Oscillibacter</taxon>
    </lineage>
</organism>
<dbReference type="GO" id="GO:0043590">
    <property type="term" value="C:bacterial nucleoid"/>
    <property type="evidence" value="ECO:0007669"/>
    <property type="project" value="TreeGrafter"/>
</dbReference>
<dbReference type="Pfam" id="PF02463">
    <property type="entry name" value="SMC_N"/>
    <property type="match status" value="1"/>
</dbReference>
<dbReference type="PIRSF" id="PIRSF003128">
    <property type="entry name" value="RecN"/>
    <property type="match status" value="1"/>
</dbReference>
<keyword evidence="13" id="KW-1185">Reference proteome</keyword>
<feature type="coiled-coil region" evidence="10">
    <location>
        <begin position="337"/>
        <end position="371"/>
    </location>
</feature>
<sequence length="565" mass="62369">MLQLLHIENIAVIQEADISFQPGFNALTGETGAGKSIVIDALGAVLGSRTSRDLIRTGAGKAFVSAEFTGVPSDLPGLVENGITPDEDGALLLQREIMADGKNLCRVNGRPVTVAQLRQIGNELLNIHGQHDGTQLLDEEQHCGYLDRFGRVWPQLEAYGACFASMMELRHKIRSLQMDEAEKARKVDSLHFQIDELERANLKTGEEEELNARRDILRNSEKYISALSGADYCLSGDDDSVGALAQIREAEMALAGVKNLGGQLAELAERLSQMRSEVYDLAEIVRDLKEDFEFSPAELDALESRADQLYRLKKKYGSTVEEMLEYLDRCRSELGEIELAGDTLEQLEKKLRSAEKRAAEAAEALTKVRKAAAGELEQRILSELRDLDMGKVRFSIEIVPKEMDATGMDQVRFLMSANAGEDLKPISKIASGGELARIMLALKNVLAEQERVGTLVFDEVDTGVSGRAAQRVAEKLAAVSQGKQVLCVTHLPQLAAMADTHFSVEKGEEKGRTYTRVICMDSEQRKAELARITGGSRITPALLKSAEELMREAEIYKEGLHHWKK</sequence>
<dbReference type="PANTHER" id="PTHR11059">
    <property type="entry name" value="DNA REPAIR PROTEIN RECN"/>
    <property type="match status" value="1"/>
</dbReference>
<dbReference type="KEGG" id="ohi:H8790_05965"/>
<dbReference type="GO" id="GO:0006310">
    <property type="term" value="P:DNA recombination"/>
    <property type="evidence" value="ECO:0007669"/>
    <property type="project" value="InterPro"/>
</dbReference>
<dbReference type="FunFam" id="3.40.50.300:FF:000356">
    <property type="entry name" value="DNA repair protein RecN"/>
    <property type="match status" value="1"/>
</dbReference>
<dbReference type="GO" id="GO:0006281">
    <property type="term" value="P:DNA repair"/>
    <property type="evidence" value="ECO:0007669"/>
    <property type="project" value="UniProtKB-KW"/>
</dbReference>
<dbReference type="FunFam" id="3.40.50.300:FF:000319">
    <property type="entry name" value="DNA repair protein RecN"/>
    <property type="match status" value="1"/>
</dbReference>
<dbReference type="PANTHER" id="PTHR11059:SF0">
    <property type="entry name" value="DNA REPAIR PROTEIN RECN"/>
    <property type="match status" value="1"/>
</dbReference>
<keyword evidence="7 9" id="KW-0234">DNA repair</keyword>
<keyword evidence="6" id="KW-0067">ATP-binding</keyword>
<evidence type="ECO:0000313" key="13">
    <source>
        <dbReference type="Proteomes" id="UP000515960"/>
    </source>
</evidence>
<dbReference type="SUPFAM" id="SSF52540">
    <property type="entry name" value="P-loop containing nucleoside triphosphate hydrolases"/>
    <property type="match status" value="2"/>
</dbReference>
<dbReference type="GO" id="GO:0005524">
    <property type="term" value="F:ATP binding"/>
    <property type="evidence" value="ECO:0007669"/>
    <property type="project" value="UniProtKB-KW"/>
</dbReference>
<evidence type="ECO:0000256" key="7">
    <source>
        <dbReference type="ARBA" id="ARBA00023204"/>
    </source>
</evidence>
<dbReference type="InterPro" id="IPR004604">
    <property type="entry name" value="DNA_recomb/repair_RecN"/>
</dbReference>
<dbReference type="AlphaFoldDB" id="A0A7G9B7L4"/>
<feature type="domain" description="RecF/RecN/SMC N-terminal" evidence="11">
    <location>
        <begin position="2"/>
        <end position="509"/>
    </location>
</feature>
<dbReference type="Gene3D" id="3.40.50.300">
    <property type="entry name" value="P-loop containing nucleotide triphosphate hydrolases"/>
    <property type="match status" value="2"/>
</dbReference>